<dbReference type="AlphaFoldDB" id="A0A5E4Z3A9"/>
<evidence type="ECO:0000259" key="6">
    <source>
        <dbReference type="Pfam" id="PF00350"/>
    </source>
</evidence>
<dbReference type="InterPro" id="IPR032341">
    <property type="entry name" value="MITD1_C"/>
</dbReference>
<dbReference type="EMBL" id="CABPRZ010000030">
    <property type="protein sequence ID" value="VVE55192.1"/>
    <property type="molecule type" value="Genomic_DNA"/>
</dbReference>
<evidence type="ECO:0000256" key="4">
    <source>
        <dbReference type="ARBA" id="ARBA00023134"/>
    </source>
</evidence>
<gene>
    <name evidence="8" type="ORF">PTE30175_04884</name>
</gene>
<organism evidence="8 9">
    <name type="scientific">Pandoraea terrae</name>
    <dbReference type="NCBI Taxonomy" id="1537710"/>
    <lineage>
        <taxon>Bacteria</taxon>
        <taxon>Pseudomonadati</taxon>
        <taxon>Pseudomonadota</taxon>
        <taxon>Betaproteobacteria</taxon>
        <taxon>Burkholderiales</taxon>
        <taxon>Burkholderiaceae</taxon>
        <taxon>Pandoraea</taxon>
    </lineage>
</organism>
<evidence type="ECO:0000259" key="7">
    <source>
        <dbReference type="Pfam" id="PF16565"/>
    </source>
</evidence>
<protein>
    <submittedName>
        <fullName evidence="8">Bacterial dynamin-like protein</fullName>
        <ecNumber evidence="8">3.6.5.5</ecNumber>
    </submittedName>
</protein>
<evidence type="ECO:0000313" key="9">
    <source>
        <dbReference type="Proteomes" id="UP000414233"/>
    </source>
</evidence>
<dbReference type="Pfam" id="PF16565">
    <property type="entry name" value="MIT_C"/>
    <property type="match status" value="1"/>
</dbReference>
<evidence type="ECO:0000313" key="8">
    <source>
        <dbReference type="EMBL" id="VVE55192.1"/>
    </source>
</evidence>
<evidence type="ECO:0000256" key="2">
    <source>
        <dbReference type="ARBA" id="ARBA00022741"/>
    </source>
</evidence>
<keyword evidence="2" id="KW-0547">Nucleotide-binding</keyword>
<proteinExistence type="predicted"/>
<accession>A0A5E4Z3A9</accession>
<dbReference type="GO" id="GO:0003924">
    <property type="term" value="F:GTPase activity"/>
    <property type="evidence" value="ECO:0007669"/>
    <property type="project" value="InterPro"/>
</dbReference>
<dbReference type="Pfam" id="PF00350">
    <property type="entry name" value="Dynamin_N"/>
    <property type="match status" value="1"/>
</dbReference>
<feature type="domain" description="MITD1 C-terminal phospholipase D-like" evidence="7">
    <location>
        <begin position="808"/>
        <end position="946"/>
    </location>
</feature>
<dbReference type="PANTHER" id="PTHR10465:SF0">
    <property type="entry name" value="SARCALUMENIN"/>
    <property type="match status" value="1"/>
</dbReference>
<dbReference type="Proteomes" id="UP000414233">
    <property type="component" value="Unassembled WGS sequence"/>
</dbReference>
<evidence type="ECO:0000256" key="5">
    <source>
        <dbReference type="ARBA" id="ARBA00023136"/>
    </source>
</evidence>
<dbReference type="PANTHER" id="PTHR10465">
    <property type="entry name" value="TRANSMEMBRANE GTPASE FZO1"/>
    <property type="match status" value="1"/>
</dbReference>
<dbReference type="Gene3D" id="3.40.50.300">
    <property type="entry name" value="P-loop containing nucleotide triphosphate hydrolases"/>
    <property type="match status" value="1"/>
</dbReference>
<keyword evidence="3 8" id="KW-0378">Hydrolase</keyword>
<dbReference type="Gene3D" id="3.30.870.30">
    <property type="entry name" value="MITD, C-terminal phospholipase D-like domain"/>
    <property type="match status" value="1"/>
</dbReference>
<feature type="domain" description="Dynamin N-terminal" evidence="6">
    <location>
        <begin position="62"/>
        <end position="289"/>
    </location>
</feature>
<dbReference type="InterPro" id="IPR045063">
    <property type="entry name" value="Dynamin_N"/>
</dbReference>
<dbReference type="InterPro" id="IPR027094">
    <property type="entry name" value="Mitofusin_fam"/>
</dbReference>
<dbReference type="GO" id="GO:0016020">
    <property type="term" value="C:membrane"/>
    <property type="evidence" value="ECO:0007669"/>
    <property type="project" value="UniProtKB-SubCell"/>
</dbReference>
<dbReference type="SUPFAM" id="SSF52540">
    <property type="entry name" value="P-loop containing nucleoside triphosphate hydrolases"/>
    <property type="match status" value="1"/>
</dbReference>
<evidence type="ECO:0000256" key="1">
    <source>
        <dbReference type="ARBA" id="ARBA00004370"/>
    </source>
</evidence>
<name>A0A5E4Z3A9_9BURK</name>
<dbReference type="EC" id="3.6.5.5" evidence="8"/>
<sequence length="959" mass="106830">MKTPKQVRDDIRTLALHLGQVRESLLKRSGLTIAQIGKECKRTADAIDELLAAQELPEDYKVAVVGRFKTGKSSFVNELLGARLASEDTNPETAAITMFRHGTQVKATVRFVAQDEWVKLQALYGEDAKHIDAHRVKVWNGFGKPKKTRDGEPEEVFDLPALERQFIKPGGYTIEICLAADGSRQAETEFRRKLKEFTSGAKPHHCLVEAIEITSPAPILDEGVLLIDTPGLDDTERFRVGLTEKTVEDVDAILFLTKSGVAYSQSEKEFLLSLLRKGTVKQLIVVITQVDQTYEQHVRLADDNDEEPESLALRIQRERGRIAAEINATLDGLSHDDSPAMRRYREQLGDVEIAFTSAALHRDWKAKKPVQYAIDESDPGGVERLKAQLLRLLSTESRLALAAQNISTGARTSLLDLQAVLQTKLVAIRDIKDKEVAEQKLRTFRDEFGKTSARFEGAVNQQVTLLADRLRGKRTQHGILVENIALLAEQQLVEFEMNDVGRHWRTRRSGYWGYMHGFQTRVANRIFPKVQQMLGEYTELFSAFAKSFEVYLTSLSQEGDKISDSLELGSTLPFEVTTKLRDSLERSLQGAQELIATEELRVTTMLNDFVSDEVSERISERRATVSSIWGGGTTDSQSAEVLAFYREVKALLAQALMSHLTARGLEFGNFLVMEAEGAPRDALNEVQVLLEQATDNIRAAATALVVGQKEAVQSLVAAIEGDNADVLRRADELMQLGTTSVDDSMKLGVSPESHAVDNDSLRVVAPDTESTRTTAVGSDAMSGGWAASVQRDATVVVKRIRLQDGSVGWPYDKLFEPTYLKGAVRMTLIDPYLAAHHQIRNMNEFLLHVAEAARPKEIEIITGFAPTESVAHQERAIDNTAKDLFQNFGVLLKVRRETGLHDRYLVVDHGVLFKLGRGLDIYKPAMGLATHRPASRRVRESEIDVFALPGHFLTQQTER</sequence>
<comment type="subcellular location">
    <subcellularLocation>
        <location evidence="1">Membrane</location>
    </subcellularLocation>
</comment>
<dbReference type="InterPro" id="IPR038113">
    <property type="entry name" value="MITD1_C_sf"/>
</dbReference>
<dbReference type="OrthoDB" id="9802035at2"/>
<dbReference type="RefSeq" id="WP_150699635.1">
    <property type="nucleotide sequence ID" value="NZ_CABPRZ010000030.1"/>
</dbReference>
<reference evidence="8 9" key="1">
    <citation type="submission" date="2019-08" db="EMBL/GenBank/DDBJ databases">
        <authorList>
            <person name="Peeters C."/>
        </authorList>
    </citation>
    <scope>NUCLEOTIDE SEQUENCE [LARGE SCALE GENOMIC DNA]</scope>
    <source>
        <strain evidence="8 9">LMG 30175</strain>
    </source>
</reference>
<keyword evidence="9" id="KW-1185">Reference proteome</keyword>
<dbReference type="InterPro" id="IPR027417">
    <property type="entry name" value="P-loop_NTPase"/>
</dbReference>
<keyword evidence="4" id="KW-0342">GTP-binding</keyword>
<keyword evidence="5" id="KW-0472">Membrane</keyword>
<dbReference type="GO" id="GO:0005525">
    <property type="term" value="F:GTP binding"/>
    <property type="evidence" value="ECO:0007669"/>
    <property type="project" value="UniProtKB-KW"/>
</dbReference>
<evidence type="ECO:0000256" key="3">
    <source>
        <dbReference type="ARBA" id="ARBA00022801"/>
    </source>
</evidence>